<proteinExistence type="inferred from homology"/>
<feature type="domain" description="SpoVT-AbrB" evidence="3">
    <location>
        <begin position="4"/>
        <end position="44"/>
    </location>
</feature>
<comment type="caution">
    <text evidence="4">The sequence shown here is derived from an EMBL/GenBank/DDBJ whole genome shotgun (WGS) entry which is preliminary data.</text>
</comment>
<evidence type="ECO:0000313" key="4">
    <source>
        <dbReference type="EMBL" id="MEN3069034.1"/>
    </source>
</evidence>
<dbReference type="PANTHER" id="PTHR37550:SF3">
    <property type="entry name" value="ANTITOXIN VAPB1"/>
    <property type="match status" value="1"/>
</dbReference>
<evidence type="ECO:0000256" key="1">
    <source>
        <dbReference type="ARBA" id="ARBA00007924"/>
    </source>
</evidence>
<dbReference type="Pfam" id="PF04014">
    <property type="entry name" value="MazE_antitoxin"/>
    <property type="match status" value="1"/>
</dbReference>
<dbReference type="InterPro" id="IPR007159">
    <property type="entry name" value="SpoVT-AbrB_dom"/>
</dbReference>
<comment type="similarity">
    <text evidence="1">Belongs to the VapB family.</text>
</comment>
<name>A0ABU9YZ02_9RHOO</name>
<keyword evidence="5" id="KW-1185">Reference proteome</keyword>
<dbReference type="RefSeq" id="WP_345919801.1">
    <property type="nucleotide sequence ID" value="NZ_JBDIVE010000005.1"/>
</dbReference>
<gene>
    <name evidence="4" type="primary">vapB</name>
    <name evidence="4" type="ORF">ABDB84_11140</name>
</gene>
<dbReference type="SUPFAM" id="SSF89447">
    <property type="entry name" value="AbrB/MazE/MraZ-like"/>
    <property type="match status" value="1"/>
</dbReference>
<keyword evidence="2" id="KW-0238">DNA-binding</keyword>
<evidence type="ECO:0000313" key="5">
    <source>
        <dbReference type="Proteomes" id="UP001410394"/>
    </source>
</evidence>
<protein>
    <submittedName>
        <fullName evidence="4">Type II toxin-antitoxin system VapB family antitoxin</fullName>
    </submittedName>
</protein>
<dbReference type="InterPro" id="IPR047976">
    <property type="entry name" value="Anti_VapB2-like"/>
</dbReference>
<dbReference type="Proteomes" id="UP001410394">
    <property type="component" value="Unassembled WGS sequence"/>
</dbReference>
<dbReference type="PROSITE" id="PS51740">
    <property type="entry name" value="SPOVT_ABRB"/>
    <property type="match status" value="1"/>
</dbReference>
<sequence length="76" mass="8530">MQTTKVFQSGNSQAVRIPRELQFDVTEVEIERRGDELILRRPANNLSAAFAALAALPDDFFAEARDDTPPQEREGL</sequence>
<dbReference type="PANTHER" id="PTHR37550">
    <property type="entry name" value="ANTITOXIN VAPB1"/>
    <property type="match status" value="1"/>
</dbReference>
<accession>A0ABU9YZ02</accession>
<reference evidence="4 5" key="1">
    <citation type="journal article" date="2018" name="Int. J. Syst. Evol. Microbiol.">
        <title>Uliginosibacterium sediminicola sp. nov., isolated from freshwater sediment.</title>
        <authorList>
            <person name="Hwang W.M."/>
            <person name="Kim S.M."/>
            <person name="Kang K."/>
            <person name="Ahn T.Y."/>
        </authorList>
    </citation>
    <scope>NUCLEOTIDE SEQUENCE [LARGE SCALE GENOMIC DNA]</scope>
    <source>
        <strain evidence="4 5">M1-21</strain>
    </source>
</reference>
<organism evidence="4 5">
    <name type="scientific">Uliginosibacterium sediminicola</name>
    <dbReference type="NCBI Taxonomy" id="2024550"/>
    <lineage>
        <taxon>Bacteria</taxon>
        <taxon>Pseudomonadati</taxon>
        <taxon>Pseudomonadota</taxon>
        <taxon>Betaproteobacteria</taxon>
        <taxon>Rhodocyclales</taxon>
        <taxon>Zoogloeaceae</taxon>
        <taxon>Uliginosibacterium</taxon>
    </lineage>
</organism>
<evidence type="ECO:0000259" key="3">
    <source>
        <dbReference type="PROSITE" id="PS51740"/>
    </source>
</evidence>
<dbReference type="Gene3D" id="2.10.260.10">
    <property type="match status" value="1"/>
</dbReference>
<dbReference type="EMBL" id="JBDIVE010000005">
    <property type="protein sequence ID" value="MEN3069034.1"/>
    <property type="molecule type" value="Genomic_DNA"/>
</dbReference>
<dbReference type="NCBIfam" id="NF040493">
    <property type="entry name" value="TA_anti_VapB"/>
    <property type="match status" value="1"/>
</dbReference>
<evidence type="ECO:0000256" key="2">
    <source>
        <dbReference type="PROSITE-ProRule" id="PRU01076"/>
    </source>
</evidence>
<dbReference type="InterPro" id="IPR037914">
    <property type="entry name" value="SpoVT-AbrB_sf"/>
</dbReference>
<dbReference type="InterPro" id="IPR051734">
    <property type="entry name" value="VapB_TA_antitoxins"/>
</dbReference>